<dbReference type="Proteomes" id="UP001177140">
    <property type="component" value="Unassembled WGS sequence"/>
</dbReference>
<evidence type="ECO:0000256" key="3">
    <source>
        <dbReference type="ARBA" id="ARBA00023125"/>
    </source>
</evidence>
<evidence type="ECO:0000256" key="5">
    <source>
        <dbReference type="SAM" id="MobiDB-lite"/>
    </source>
</evidence>
<dbReference type="GO" id="GO:0005634">
    <property type="term" value="C:nucleus"/>
    <property type="evidence" value="ECO:0007669"/>
    <property type="project" value="UniProtKB-SubCell"/>
</dbReference>
<accession>A0AA42AWK0</accession>
<dbReference type="Gene3D" id="1.10.10.60">
    <property type="entry name" value="Homeodomain-like"/>
    <property type="match status" value="2"/>
</dbReference>
<feature type="compositionally biased region" description="Low complexity" evidence="5">
    <location>
        <begin position="302"/>
        <end position="329"/>
    </location>
</feature>
<dbReference type="GO" id="GO:0009733">
    <property type="term" value="P:response to auxin"/>
    <property type="evidence" value="ECO:0007669"/>
    <property type="project" value="TreeGrafter"/>
</dbReference>
<dbReference type="CDD" id="cd00167">
    <property type="entry name" value="SANT"/>
    <property type="match status" value="2"/>
</dbReference>
<dbReference type="PANTHER" id="PTHR10641:SF1152">
    <property type="entry name" value="TRANSCRIPTION FACTOR MYB60"/>
    <property type="match status" value="1"/>
</dbReference>
<comment type="caution">
    <text evidence="8">The sequence shown here is derived from an EMBL/GenBank/DDBJ whole genome shotgun (WGS) entry which is preliminary data.</text>
</comment>
<dbReference type="AlphaFoldDB" id="A0AA42AWK0"/>
<evidence type="ECO:0000259" key="7">
    <source>
        <dbReference type="PROSITE" id="PS51294"/>
    </source>
</evidence>
<sequence>MGRPPCCDKVGIKKGPWTPEEDLILASYIKEHGPGNWRSVPTNTGLLRCSKSCRLRWTNYLRPGIKRGNFTELEEKMIISLQSLLGNKWAAIASYLPQRTDNDIKNYWNTHLKKKLKKFHSILHPHHLGSSSSSDSSTSFQFFNKDYSSSYDRIRNLEHHHLIHQNSALNKFISSHRSSVSSSSTTSSITYASSTENISRLLEGWMKTSPNKLNSTHKLKTSQTEEKVLPNGSNNSNNNNQNTSNSGNNNLEDDKLLVKKVEVQETCNDDDDLISNEADYFESLLTFENISNMACWEHKSSSDSTTAHGSTSASSEEPQTTATTTATTPIEDRVDSISESDHQGLTEGDQNQPPFSLLEKWLLDEATGQVLEEDHMEISPIF</sequence>
<keyword evidence="3" id="KW-0238">DNA-binding</keyword>
<evidence type="ECO:0000256" key="1">
    <source>
        <dbReference type="ARBA" id="ARBA00004123"/>
    </source>
</evidence>
<feature type="domain" description="Myb-like" evidence="6">
    <location>
        <begin position="62"/>
        <end position="112"/>
    </location>
</feature>
<keyword evidence="4" id="KW-0539">Nucleus</keyword>
<feature type="domain" description="HTH myb-type" evidence="7">
    <location>
        <begin position="66"/>
        <end position="116"/>
    </location>
</feature>
<evidence type="ECO:0000313" key="9">
    <source>
        <dbReference type="Proteomes" id="UP001177140"/>
    </source>
</evidence>
<gene>
    <name evidence="8" type="ORF">MKW94_018355</name>
</gene>
<dbReference type="SUPFAM" id="SSF46689">
    <property type="entry name" value="Homeodomain-like"/>
    <property type="match status" value="1"/>
</dbReference>
<dbReference type="InterPro" id="IPR015495">
    <property type="entry name" value="Myb_TF_plants"/>
</dbReference>
<dbReference type="SMART" id="SM00717">
    <property type="entry name" value="SANT"/>
    <property type="match status" value="2"/>
</dbReference>
<dbReference type="InterPro" id="IPR009057">
    <property type="entry name" value="Homeodomain-like_sf"/>
</dbReference>
<evidence type="ECO:0000256" key="4">
    <source>
        <dbReference type="ARBA" id="ARBA00023242"/>
    </source>
</evidence>
<feature type="domain" description="Myb-like" evidence="6">
    <location>
        <begin position="9"/>
        <end position="61"/>
    </location>
</feature>
<dbReference type="InterPro" id="IPR017930">
    <property type="entry name" value="Myb_dom"/>
</dbReference>
<dbReference type="PANTHER" id="PTHR10641">
    <property type="entry name" value="MYB FAMILY TRANSCRIPTION FACTOR"/>
    <property type="match status" value="1"/>
</dbReference>
<proteinExistence type="predicted"/>
<protein>
    <submittedName>
        <fullName evidence="8">Uncharacterized protein</fullName>
    </submittedName>
</protein>
<dbReference type="Pfam" id="PF00249">
    <property type="entry name" value="Myb_DNA-binding"/>
    <property type="match status" value="2"/>
</dbReference>
<dbReference type="GO" id="GO:0003677">
    <property type="term" value="F:DNA binding"/>
    <property type="evidence" value="ECO:0007669"/>
    <property type="project" value="UniProtKB-KW"/>
</dbReference>
<keyword evidence="2" id="KW-0677">Repeat</keyword>
<feature type="domain" description="HTH myb-type" evidence="7">
    <location>
        <begin position="9"/>
        <end position="65"/>
    </location>
</feature>
<keyword evidence="9" id="KW-1185">Reference proteome</keyword>
<dbReference type="PROSITE" id="PS50090">
    <property type="entry name" value="MYB_LIKE"/>
    <property type="match status" value="2"/>
</dbReference>
<dbReference type="EMBL" id="JAJJMA010236507">
    <property type="protein sequence ID" value="MCL7042540.1"/>
    <property type="molecule type" value="Genomic_DNA"/>
</dbReference>
<feature type="region of interest" description="Disordered" evidence="5">
    <location>
        <begin position="208"/>
        <end position="251"/>
    </location>
</feature>
<organism evidence="8 9">
    <name type="scientific">Papaver nudicaule</name>
    <name type="common">Iceland poppy</name>
    <dbReference type="NCBI Taxonomy" id="74823"/>
    <lineage>
        <taxon>Eukaryota</taxon>
        <taxon>Viridiplantae</taxon>
        <taxon>Streptophyta</taxon>
        <taxon>Embryophyta</taxon>
        <taxon>Tracheophyta</taxon>
        <taxon>Spermatophyta</taxon>
        <taxon>Magnoliopsida</taxon>
        <taxon>Ranunculales</taxon>
        <taxon>Papaveraceae</taxon>
        <taxon>Papaveroideae</taxon>
        <taxon>Papaver</taxon>
    </lineage>
</organism>
<comment type="subcellular location">
    <subcellularLocation>
        <location evidence="1">Nucleus</location>
    </subcellularLocation>
</comment>
<feature type="region of interest" description="Disordered" evidence="5">
    <location>
        <begin position="300"/>
        <end position="353"/>
    </location>
</feature>
<reference evidence="8" key="1">
    <citation type="submission" date="2022-03" db="EMBL/GenBank/DDBJ databases">
        <title>A functionally conserved STORR gene fusion in Papaver species that diverged 16.8 million years ago.</title>
        <authorList>
            <person name="Catania T."/>
        </authorList>
    </citation>
    <scope>NUCLEOTIDE SEQUENCE</scope>
    <source>
        <strain evidence="8">S-191538</strain>
    </source>
</reference>
<evidence type="ECO:0000256" key="2">
    <source>
        <dbReference type="ARBA" id="ARBA00022737"/>
    </source>
</evidence>
<feature type="compositionally biased region" description="Basic and acidic residues" evidence="5">
    <location>
        <begin position="330"/>
        <end position="344"/>
    </location>
</feature>
<evidence type="ECO:0000313" key="8">
    <source>
        <dbReference type="EMBL" id="MCL7042540.1"/>
    </source>
</evidence>
<dbReference type="PROSITE" id="PS51294">
    <property type="entry name" value="HTH_MYB"/>
    <property type="match status" value="2"/>
</dbReference>
<feature type="compositionally biased region" description="Low complexity" evidence="5">
    <location>
        <begin position="231"/>
        <end position="250"/>
    </location>
</feature>
<dbReference type="FunFam" id="1.10.10.60:FF:000001">
    <property type="entry name" value="MYB-related transcription factor"/>
    <property type="match status" value="1"/>
</dbReference>
<name>A0AA42AWK0_PAPNU</name>
<evidence type="ECO:0000259" key="6">
    <source>
        <dbReference type="PROSITE" id="PS50090"/>
    </source>
</evidence>
<dbReference type="InterPro" id="IPR001005">
    <property type="entry name" value="SANT/Myb"/>
</dbReference>